<evidence type="ECO:0000256" key="3">
    <source>
        <dbReference type="ARBA" id="ARBA00022884"/>
    </source>
</evidence>
<dbReference type="PANTHER" id="PTHR11078">
    <property type="entry name" value="N UTILIZATION SUBSTANCE PROTEIN B-RELATED"/>
    <property type="match status" value="1"/>
</dbReference>
<keyword evidence="4" id="KW-0805">Transcription regulation</keyword>
<comment type="similarity">
    <text evidence="1">Belongs to the NusB family.</text>
</comment>
<dbReference type="InterPro" id="IPR035926">
    <property type="entry name" value="NusB-like_sf"/>
</dbReference>
<dbReference type="Proteomes" id="UP000886881">
    <property type="component" value="Unassembled WGS sequence"/>
</dbReference>
<dbReference type="InterPro" id="IPR006027">
    <property type="entry name" value="NusB_RsmB_TIM44"/>
</dbReference>
<keyword evidence="5" id="KW-0804">Transcription</keyword>
<dbReference type="GO" id="GO:0003723">
    <property type="term" value="F:RNA binding"/>
    <property type="evidence" value="ECO:0007669"/>
    <property type="project" value="UniProtKB-KW"/>
</dbReference>
<protein>
    <recommendedName>
        <fullName evidence="6">NusB/RsmB/TIM44 domain-containing protein</fullName>
    </recommendedName>
</protein>
<evidence type="ECO:0000313" key="8">
    <source>
        <dbReference type="Proteomes" id="UP000886881"/>
    </source>
</evidence>
<evidence type="ECO:0000256" key="2">
    <source>
        <dbReference type="ARBA" id="ARBA00022814"/>
    </source>
</evidence>
<dbReference type="AlphaFoldDB" id="A0A9D1KJC6"/>
<proteinExistence type="inferred from homology"/>
<evidence type="ECO:0000256" key="4">
    <source>
        <dbReference type="ARBA" id="ARBA00023015"/>
    </source>
</evidence>
<dbReference type="Gene3D" id="1.10.940.10">
    <property type="entry name" value="NusB-like"/>
    <property type="match status" value="1"/>
</dbReference>
<dbReference type="Pfam" id="PF01029">
    <property type="entry name" value="NusB"/>
    <property type="match status" value="1"/>
</dbReference>
<gene>
    <name evidence="7" type="ORF">IAC35_07335</name>
</gene>
<evidence type="ECO:0000259" key="6">
    <source>
        <dbReference type="Pfam" id="PF01029"/>
    </source>
</evidence>
<dbReference type="GO" id="GO:0006353">
    <property type="term" value="P:DNA-templated transcription termination"/>
    <property type="evidence" value="ECO:0007669"/>
    <property type="project" value="InterPro"/>
</dbReference>
<evidence type="ECO:0000256" key="1">
    <source>
        <dbReference type="ARBA" id="ARBA00005952"/>
    </source>
</evidence>
<keyword evidence="2" id="KW-0889">Transcription antitermination</keyword>
<dbReference type="EMBL" id="DVLC01000133">
    <property type="protein sequence ID" value="HIT47650.1"/>
    <property type="molecule type" value="Genomic_DNA"/>
</dbReference>
<dbReference type="SUPFAM" id="SSF48013">
    <property type="entry name" value="NusB-like"/>
    <property type="match status" value="1"/>
</dbReference>
<reference evidence="7" key="2">
    <citation type="journal article" date="2021" name="PeerJ">
        <title>Extensive microbial diversity within the chicken gut microbiome revealed by metagenomics and culture.</title>
        <authorList>
            <person name="Gilroy R."/>
            <person name="Ravi A."/>
            <person name="Getino M."/>
            <person name="Pursley I."/>
            <person name="Horton D.L."/>
            <person name="Alikhan N.F."/>
            <person name="Baker D."/>
            <person name="Gharbi K."/>
            <person name="Hall N."/>
            <person name="Watson M."/>
            <person name="Adriaenssens E.M."/>
            <person name="Foster-Nyarko E."/>
            <person name="Jarju S."/>
            <person name="Secka A."/>
            <person name="Antonio M."/>
            <person name="Oren A."/>
            <person name="Chaudhuri R.R."/>
            <person name="La Ragione R."/>
            <person name="Hildebrand F."/>
            <person name="Pallen M.J."/>
        </authorList>
    </citation>
    <scope>NUCLEOTIDE SEQUENCE</scope>
    <source>
        <strain evidence="7">ChiHecec2B26-709</strain>
    </source>
</reference>
<evidence type="ECO:0000256" key="5">
    <source>
        <dbReference type="ARBA" id="ARBA00023163"/>
    </source>
</evidence>
<dbReference type="PANTHER" id="PTHR11078:SF3">
    <property type="entry name" value="ANTITERMINATION NUSB DOMAIN-CONTAINING PROTEIN"/>
    <property type="match status" value="1"/>
</dbReference>
<dbReference type="GO" id="GO:0031564">
    <property type="term" value="P:transcription antitermination"/>
    <property type="evidence" value="ECO:0007669"/>
    <property type="project" value="UniProtKB-KW"/>
</dbReference>
<comment type="caution">
    <text evidence="7">The sequence shown here is derived from an EMBL/GenBank/DDBJ whole genome shotgun (WGS) entry which is preliminary data.</text>
</comment>
<dbReference type="GO" id="GO:0005829">
    <property type="term" value="C:cytosol"/>
    <property type="evidence" value="ECO:0007669"/>
    <property type="project" value="TreeGrafter"/>
</dbReference>
<keyword evidence="3" id="KW-0694">RNA-binding</keyword>
<sequence length="306" mass="35510">MLNRRILRTKVFKAVYSYAENPGMTLKEVEALMETSCEAARDLYLFLLSVTGPLVDEARSRIEAARAKFNPTEEELHPNMRFVENGITPLLMQDPDFTKIVSKKKLSWEQYDVFLRHLYERIRGRKYFADYMEKPEVSLEDDARLWSRIFEREFEGDSEFEDILEDMSIYWNDDLGSAVGLCRRTMSSLGAGERWNLPPLYRSDLERNRAYDSDKLFVYRILRAAYNGYAAYCDRIAGLTPKWNRDRICTTDLALIVCGMAEAESHPETPVKIIINEYVEIAKGYSTPESSSFVNGLLDKLINKHE</sequence>
<feature type="domain" description="NusB/RsmB/TIM44" evidence="6">
    <location>
        <begin position="206"/>
        <end position="302"/>
    </location>
</feature>
<evidence type="ECO:0000313" key="7">
    <source>
        <dbReference type="EMBL" id="HIT47650.1"/>
    </source>
</evidence>
<dbReference type="InterPro" id="IPR011605">
    <property type="entry name" value="NusB_fam"/>
</dbReference>
<accession>A0A9D1KJC6</accession>
<reference evidence="7" key="1">
    <citation type="submission" date="2020-10" db="EMBL/GenBank/DDBJ databases">
        <authorList>
            <person name="Gilroy R."/>
        </authorList>
    </citation>
    <scope>NUCLEOTIDE SEQUENCE</scope>
    <source>
        <strain evidence="7">ChiHecec2B26-709</strain>
    </source>
</reference>
<organism evidence="7 8">
    <name type="scientific">Candidatus Cryptobacteroides merdipullorum</name>
    <dbReference type="NCBI Taxonomy" id="2840771"/>
    <lineage>
        <taxon>Bacteria</taxon>
        <taxon>Pseudomonadati</taxon>
        <taxon>Bacteroidota</taxon>
        <taxon>Bacteroidia</taxon>
        <taxon>Bacteroidales</taxon>
        <taxon>Candidatus Cryptobacteroides</taxon>
    </lineage>
</organism>
<name>A0A9D1KJC6_9BACT</name>